<dbReference type="SUPFAM" id="SSF56112">
    <property type="entry name" value="Protein kinase-like (PK-like)"/>
    <property type="match status" value="1"/>
</dbReference>
<sequence length="95" mass="10528">VRETSGTLGYADPLYIREGVVTEKSEVYSLGMVLLEVLTGRPPALQHPNGHIEYQFSHLNGDIPKLMAMVDPRGQWPPMLAEHVGRLALQCACEQ</sequence>
<dbReference type="PANTHER" id="PTHR45647:SF100">
    <property type="entry name" value="U-BOX DOMAIN-CONTAINING PROTEIN 33"/>
    <property type="match status" value="1"/>
</dbReference>
<dbReference type="InterPro" id="IPR051348">
    <property type="entry name" value="U-box_ubiquitin_ligases"/>
</dbReference>
<evidence type="ECO:0000313" key="3">
    <source>
        <dbReference type="Proteomes" id="UP000601435"/>
    </source>
</evidence>
<feature type="non-terminal residue" evidence="2">
    <location>
        <position position="1"/>
    </location>
</feature>
<protein>
    <submittedName>
        <fullName evidence="2">PUB33 protein</fullName>
    </submittedName>
</protein>
<reference evidence="2" key="1">
    <citation type="submission" date="2021-02" db="EMBL/GenBank/DDBJ databases">
        <authorList>
            <person name="Dougan E. K."/>
            <person name="Rhodes N."/>
            <person name="Thang M."/>
            <person name="Chan C."/>
        </authorList>
    </citation>
    <scope>NUCLEOTIDE SEQUENCE</scope>
</reference>
<accession>A0A813CHX2</accession>
<dbReference type="InterPro" id="IPR011009">
    <property type="entry name" value="Kinase-like_dom_sf"/>
</dbReference>
<dbReference type="Gene3D" id="1.10.510.10">
    <property type="entry name" value="Transferase(Phosphotransferase) domain 1"/>
    <property type="match status" value="1"/>
</dbReference>
<feature type="non-terminal residue" evidence="2">
    <location>
        <position position="95"/>
    </location>
</feature>
<dbReference type="PANTHER" id="PTHR45647">
    <property type="entry name" value="OS02G0152300 PROTEIN"/>
    <property type="match status" value="1"/>
</dbReference>
<organism evidence="2 3">
    <name type="scientific">Symbiodinium necroappetens</name>
    <dbReference type="NCBI Taxonomy" id="1628268"/>
    <lineage>
        <taxon>Eukaryota</taxon>
        <taxon>Sar</taxon>
        <taxon>Alveolata</taxon>
        <taxon>Dinophyceae</taxon>
        <taxon>Suessiales</taxon>
        <taxon>Symbiodiniaceae</taxon>
        <taxon>Symbiodinium</taxon>
    </lineage>
</organism>
<keyword evidence="3" id="KW-1185">Reference proteome</keyword>
<keyword evidence="1" id="KW-0833">Ubl conjugation pathway</keyword>
<proteinExistence type="predicted"/>
<evidence type="ECO:0000313" key="2">
    <source>
        <dbReference type="EMBL" id="CAE7942702.1"/>
    </source>
</evidence>
<evidence type="ECO:0000256" key="1">
    <source>
        <dbReference type="ARBA" id="ARBA00022786"/>
    </source>
</evidence>
<comment type="caution">
    <text evidence="2">The sequence shown here is derived from an EMBL/GenBank/DDBJ whole genome shotgun (WGS) entry which is preliminary data.</text>
</comment>
<dbReference type="Proteomes" id="UP000601435">
    <property type="component" value="Unassembled WGS sequence"/>
</dbReference>
<dbReference type="EMBL" id="CAJNJA010097474">
    <property type="protein sequence ID" value="CAE7942702.1"/>
    <property type="molecule type" value="Genomic_DNA"/>
</dbReference>
<name>A0A813CHX2_9DINO</name>
<dbReference type="AlphaFoldDB" id="A0A813CHX2"/>
<gene>
    <name evidence="2" type="primary">PUB33</name>
    <name evidence="2" type="ORF">SNEC2469_LOCUS34764</name>
</gene>
<dbReference type="OrthoDB" id="414441at2759"/>